<feature type="compositionally biased region" description="Low complexity" evidence="1">
    <location>
        <begin position="60"/>
        <end position="71"/>
    </location>
</feature>
<feature type="compositionally biased region" description="Polar residues" evidence="1">
    <location>
        <begin position="7"/>
        <end position="19"/>
    </location>
</feature>
<sequence length="71" mass="8436">MSDKNKSSPNPSLQFSSAIGSPETRRKMLLFKQLLQKELVRDNMRPRKVVNVRHRRRQQQQEQEPQAESNF</sequence>
<feature type="region of interest" description="Disordered" evidence="1">
    <location>
        <begin position="1"/>
        <end position="23"/>
    </location>
</feature>
<protein>
    <submittedName>
        <fullName evidence="2">Uncharacterized protein</fullName>
    </submittedName>
</protein>
<dbReference type="OrthoDB" id="7846605at2759"/>
<dbReference type="InParanoid" id="A0A0Q9W9Q9"/>
<feature type="region of interest" description="Disordered" evidence="1">
    <location>
        <begin position="46"/>
        <end position="71"/>
    </location>
</feature>
<keyword evidence="3" id="KW-1185">Reference proteome</keyword>
<dbReference type="EMBL" id="CH940649">
    <property type="protein sequence ID" value="KRF81485.1"/>
    <property type="molecule type" value="Genomic_DNA"/>
</dbReference>
<evidence type="ECO:0000313" key="2">
    <source>
        <dbReference type="EMBL" id="KRF81485.1"/>
    </source>
</evidence>
<reference evidence="2 3" key="1">
    <citation type="journal article" date="2007" name="Nature">
        <title>Evolution of genes and genomes on the Drosophila phylogeny.</title>
        <authorList>
            <consortium name="Drosophila 12 Genomes Consortium"/>
            <person name="Clark A.G."/>
            <person name="Eisen M.B."/>
            <person name="Smith D.R."/>
            <person name="Bergman C.M."/>
            <person name="Oliver B."/>
            <person name="Markow T.A."/>
            <person name="Kaufman T.C."/>
            <person name="Kellis M."/>
            <person name="Gelbart W."/>
            <person name="Iyer V.N."/>
            <person name="Pollard D.A."/>
            <person name="Sackton T.B."/>
            <person name="Larracuente A.M."/>
            <person name="Singh N.D."/>
            <person name="Abad J.P."/>
            <person name="Abt D.N."/>
            <person name="Adryan B."/>
            <person name="Aguade M."/>
            <person name="Akashi H."/>
            <person name="Anderson W.W."/>
            <person name="Aquadro C.F."/>
            <person name="Ardell D.H."/>
            <person name="Arguello R."/>
            <person name="Artieri C.G."/>
            <person name="Barbash D.A."/>
            <person name="Barker D."/>
            <person name="Barsanti P."/>
            <person name="Batterham P."/>
            <person name="Batzoglou S."/>
            <person name="Begun D."/>
            <person name="Bhutkar A."/>
            <person name="Blanco E."/>
            <person name="Bosak S.A."/>
            <person name="Bradley R.K."/>
            <person name="Brand A.D."/>
            <person name="Brent M.R."/>
            <person name="Brooks A.N."/>
            <person name="Brown R.H."/>
            <person name="Butlin R.K."/>
            <person name="Caggese C."/>
            <person name="Calvi B.R."/>
            <person name="Bernardo de Carvalho A."/>
            <person name="Caspi A."/>
            <person name="Castrezana S."/>
            <person name="Celniker S.E."/>
            <person name="Chang J.L."/>
            <person name="Chapple C."/>
            <person name="Chatterji S."/>
            <person name="Chinwalla A."/>
            <person name="Civetta A."/>
            <person name="Clifton S.W."/>
            <person name="Comeron J.M."/>
            <person name="Costello J.C."/>
            <person name="Coyne J.A."/>
            <person name="Daub J."/>
            <person name="David R.G."/>
            <person name="Delcher A.L."/>
            <person name="Delehaunty K."/>
            <person name="Do C.B."/>
            <person name="Ebling H."/>
            <person name="Edwards K."/>
            <person name="Eickbush T."/>
            <person name="Evans J.D."/>
            <person name="Filipski A."/>
            <person name="Findeiss S."/>
            <person name="Freyhult E."/>
            <person name="Fulton L."/>
            <person name="Fulton R."/>
            <person name="Garcia A.C."/>
            <person name="Gardiner A."/>
            <person name="Garfield D.A."/>
            <person name="Garvin B.E."/>
            <person name="Gibson G."/>
            <person name="Gilbert D."/>
            <person name="Gnerre S."/>
            <person name="Godfrey J."/>
            <person name="Good R."/>
            <person name="Gotea V."/>
            <person name="Gravely B."/>
            <person name="Greenberg A.J."/>
            <person name="Griffiths-Jones S."/>
            <person name="Gross S."/>
            <person name="Guigo R."/>
            <person name="Gustafson E.A."/>
            <person name="Haerty W."/>
            <person name="Hahn M.W."/>
            <person name="Halligan D.L."/>
            <person name="Halpern A.L."/>
            <person name="Halter G.M."/>
            <person name="Han M.V."/>
            <person name="Heger A."/>
            <person name="Hillier L."/>
            <person name="Hinrichs A.S."/>
            <person name="Holmes I."/>
            <person name="Hoskins R.A."/>
            <person name="Hubisz M.J."/>
            <person name="Hultmark D."/>
            <person name="Huntley M.A."/>
            <person name="Jaffe D.B."/>
            <person name="Jagadeeshan S."/>
            <person name="Jeck W.R."/>
            <person name="Johnson J."/>
            <person name="Jones C.D."/>
            <person name="Jordan W.C."/>
            <person name="Karpen G.H."/>
            <person name="Kataoka E."/>
            <person name="Keightley P.D."/>
            <person name="Kheradpour P."/>
            <person name="Kirkness E.F."/>
            <person name="Koerich L.B."/>
            <person name="Kristiansen K."/>
            <person name="Kudrna D."/>
            <person name="Kulathinal R.J."/>
            <person name="Kumar S."/>
            <person name="Kwok R."/>
            <person name="Lander E."/>
            <person name="Langley C.H."/>
            <person name="Lapoint R."/>
            <person name="Lazzaro B.P."/>
            <person name="Lee S.J."/>
            <person name="Levesque L."/>
            <person name="Li R."/>
            <person name="Lin C.F."/>
            <person name="Lin M.F."/>
            <person name="Lindblad-Toh K."/>
            <person name="Llopart A."/>
            <person name="Long M."/>
            <person name="Low L."/>
            <person name="Lozovsky E."/>
            <person name="Lu J."/>
            <person name="Luo M."/>
            <person name="Machado C.A."/>
            <person name="Makalowski W."/>
            <person name="Marzo M."/>
            <person name="Matsuda M."/>
            <person name="Matzkin L."/>
            <person name="McAllister B."/>
            <person name="McBride C.S."/>
            <person name="McKernan B."/>
            <person name="McKernan K."/>
            <person name="Mendez-Lago M."/>
            <person name="Minx P."/>
            <person name="Mollenhauer M.U."/>
            <person name="Montooth K."/>
            <person name="Mount S.M."/>
            <person name="Mu X."/>
            <person name="Myers E."/>
            <person name="Negre B."/>
            <person name="Newfeld S."/>
            <person name="Nielsen R."/>
            <person name="Noor M.A."/>
            <person name="O'Grady P."/>
            <person name="Pachter L."/>
            <person name="Papaceit M."/>
            <person name="Parisi M.J."/>
            <person name="Parisi M."/>
            <person name="Parts L."/>
            <person name="Pedersen J.S."/>
            <person name="Pesole G."/>
            <person name="Phillippy A.M."/>
            <person name="Ponting C.P."/>
            <person name="Pop M."/>
            <person name="Porcelli D."/>
            <person name="Powell J.R."/>
            <person name="Prohaska S."/>
            <person name="Pruitt K."/>
            <person name="Puig M."/>
            <person name="Quesneville H."/>
            <person name="Ram K.R."/>
            <person name="Rand D."/>
            <person name="Rasmussen M.D."/>
            <person name="Reed L.K."/>
            <person name="Reenan R."/>
            <person name="Reily A."/>
            <person name="Remington K.A."/>
            <person name="Rieger T.T."/>
            <person name="Ritchie M.G."/>
            <person name="Robin C."/>
            <person name="Rogers Y.H."/>
            <person name="Rohde C."/>
            <person name="Rozas J."/>
            <person name="Rubenfield M.J."/>
            <person name="Ruiz A."/>
            <person name="Russo S."/>
            <person name="Salzberg S.L."/>
            <person name="Sanchez-Gracia A."/>
            <person name="Saranga D.J."/>
            <person name="Sato H."/>
            <person name="Schaeffer S.W."/>
            <person name="Schatz M.C."/>
            <person name="Schlenke T."/>
            <person name="Schwartz R."/>
            <person name="Segarra C."/>
            <person name="Singh R.S."/>
            <person name="Sirot L."/>
            <person name="Sirota M."/>
            <person name="Sisneros N.B."/>
            <person name="Smith C.D."/>
            <person name="Smith T.F."/>
            <person name="Spieth J."/>
            <person name="Stage D.E."/>
            <person name="Stark A."/>
            <person name="Stephan W."/>
            <person name="Strausberg R.L."/>
            <person name="Strempel S."/>
            <person name="Sturgill D."/>
            <person name="Sutton G."/>
            <person name="Sutton G.G."/>
            <person name="Tao W."/>
            <person name="Teichmann S."/>
            <person name="Tobari Y.N."/>
            <person name="Tomimura Y."/>
            <person name="Tsolas J.M."/>
            <person name="Valente V.L."/>
            <person name="Venter E."/>
            <person name="Venter J.C."/>
            <person name="Vicario S."/>
            <person name="Vieira F.G."/>
            <person name="Vilella A.J."/>
            <person name="Villasante A."/>
            <person name="Walenz B."/>
            <person name="Wang J."/>
            <person name="Wasserman M."/>
            <person name="Watts T."/>
            <person name="Wilson D."/>
            <person name="Wilson R.K."/>
            <person name="Wing R.A."/>
            <person name="Wolfner M.F."/>
            <person name="Wong A."/>
            <person name="Wong G.K."/>
            <person name="Wu C.I."/>
            <person name="Wu G."/>
            <person name="Yamamoto D."/>
            <person name="Yang H.P."/>
            <person name="Yang S.P."/>
            <person name="Yorke J.A."/>
            <person name="Yoshida K."/>
            <person name="Zdobnov E."/>
            <person name="Zhang P."/>
            <person name="Zhang Y."/>
            <person name="Zimin A.V."/>
            <person name="Baldwin J."/>
            <person name="Abdouelleil A."/>
            <person name="Abdulkadir J."/>
            <person name="Abebe A."/>
            <person name="Abera B."/>
            <person name="Abreu J."/>
            <person name="Acer S.C."/>
            <person name="Aftuck L."/>
            <person name="Alexander A."/>
            <person name="An P."/>
            <person name="Anderson E."/>
            <person name="Anderson S."/>
            <person name="Arachi H."/>
            <person name="Azer M."/>
            <person name="Bachantsang P."/>
            <person name="Barry A."/>
            <person name="Bayul T."/>
            <person name="Berlin A."/>
            <person name="Bessette D."/>
            <person name="Bloom T."/>
            <person name="Blye J."/>
            <person name="Boguslavskiy L."/>
            <person name="Bonnet C."/>
            <person name="Boukhgalter B."/>
            <person name="Bourzgui I."/>
            <person name="Brown A."/>
            <person name="Cahill P."/>
            <person name="Channer S."/>
            <person name="Cheshatsang Y."/>
            <person name="Chuda L."/>
            <person name="Citroen M."/>
            <person name="Collymore A."/>
            <person name="Cooke P."/>
            <person name="Costello M."/>
            <person name="D'Aco K."/>
            <person name="Daza R."/>
            <person name="De Haan G."/>
            <person name="DeGray S."/>
            <person name="DeMaso C."/>
            <person name="Dhargay N."/>
            <person name="Dooley K."/>
            <person name="Dooley E."/>
            <person name="Doricent M."/>
            <person name="Dorje P."/>
            <person name="Dorjee K."/>
            <person name="Dupes A."/>
            <person name="Elong R."/>
            <person name="Falk J."/>
            <person name="Farina A."/>
            <person name="Faro S."/>
            <person name="Ferguson D."/>
            <person name="Fisher S."/>
            <person name="Foley C.D."/>
            <person name="Franke A."/>
            <person name="Friedrich D."/>
            <person name="Gadbois L."/>
            <person name="Gearin G."/>
            <person name="Gearin C.R."/>
            <person name="Giannoukos G."/>
            <person name="Goode T."/>
            <person name="Graham J."/>
            <person name="Grandbois E."/>
            <person name="Grewal S."/>
            <person name="Gyaltsen K."/>
            <person name="Hafez N."/>
            <person name="Hagos B."/>
            <person name="Hall J."/>
            <person name="Henson C."/>
            <person name="Hollinger A."/>
            <person name="Honan T."/>
            <person name="Huard M.D."/>
            <person name="Hughes L."/>
            <person name="Hurhula B."/>
            <person name="Husby M.E."/>
            <person name="Kamat A."/>
            <person name="Kanga B."/>
            <person name="Kashin S."/>
            <person name="Khazanovich D."/>
            <person name="Kisner P."/>
            <person name="Lance K."/>
            <person name="Lara M."/>
            <person name="Lee W."/>
            <person name="Lennon N."/>
            <person name="Letendre F."/>
            <person name="LeVine R."/>
            <person name="Lipovsky A."/>
            <person name="Liu X."/>
            <person name="Liu J."/>
            <person name="Liu S."/>
            <person name="Lokyitsang T."/>
            <person name="Lokyitsang Y."/>
            <person name="Lubonja R."/>
            <person name="Lui A."/>
            <person name="MacDonald P."/>
            <person name="Magnisalis V."/>
            <person name="Maru K."/>
            <person name="Matthews C."/>
            <person name="McCusker W."/>
            <person name="McDonough S."/>
            <person name="Mehta T."/>
            <person name="Meldrim J."/>
            <person name="Meneus L."/>
            <person name="Mihai O."/>
            <person name="Mihalev A."/>
            <person name="Mihova T."/>
            <person name="Mittelman R."/>
            <person name="Mlenga V."/>
            <person name="Montmayeur A."/>
            <person name="Mulrain L."/>
            <person name="Navidi A."/>
            <person name="Naylor J."/>
            <person name="Negash T."/>
            <person name="Nguyen T."/>
            <person name="Nguyen N."/>
            <person name="Nicol R."/>
            <person name="Norbu C."/>
            <person name="Norbu N."/>
            <person name="Novod N."/>
            <person name="O'Neill B."/>
            <person name="Osman S."/>
            <person name="Markiewicz E."/>
            <person name="Oyono O.L."/>
            <person name="Patti C."/>
            <person name="Phunkhang P."/>
            <person name="Pierre F."/>
            <person name="Priest M."/>
            <person name="Raghuraman S."/>
            <person name="Rege F."/>
            <person name="Reyes R."/>
            <person name="Rise C."/>
            <person name="Rogov P."/>
            <person name="Ross K."/>
            <person name="Ryan E."/>
            <person name="Settipalli S."/>
            <person name="Shea T."/>
            <person name="Sherpa N."/>
            <person name="Shi L."/>
            <person name="Shih D."/>
            <person name="Sparrow T."/>
            <person name="Spaulding J."/>
            <person name="Stalker J."/>
            <person name="Stange-Thomann N."/>
            <person name="Stavropoulos S."/>
            <person name="Stone C."/>
            <person name="Strader C."/>
            <person name="Tesfaye S."/>
            <person name="Thomson T."/>
            <person name="Thoulutsang Y."/>
            <person name="Thoulutsang D."/>
            <person name="Topham K."/>
            <person name="Topping I."/>
            <person name="Tsamla T."/>
            <person name="Vassiliev H."/>
            <person name="Vo A."/>
            <person name="Wangchuk T."/>
            <person name="Wangdi T."/>
            <person name="Weiand M."/>
            <person name="Wilkinson J."/>
            <person name="Wilson A."/>
            <person name="Yadav S."/>
            <person name="Young G."/>
            <person name="Yu Q."/>
            <person name="Zembek L."/>
            <person name="Zhong D."/>
            <person name="Zimmer A."/>
            <person name="Zwirko Z."/>
            <person name="Jaffe D.B."/>
            <person name="Alvarez P."/>
            <person name="Brockman W."/>
            <person name="Butler J."/>
            <person name="Chin C."/>
            <person name="Gnerre S."/>
            <person name="Grabherr M."/>
            <person name="Kleber M."/>
            <person name="Mauceli E."/>
            <person name="MacCallum I."/>
        </authorList>
    </citation>
    <scope>NUCLEOTIDE SEQUENCE [LARGE SCALE GENOMIC DNA]</scope>
    <source>
        <strain evidence="3">Tucson 15010-1051.87</strain>
    </source>
</reference>
<name>A0A0Q9W9Q9_DROVI</name>
<evidence type="ECO:0000313" key="3">
    <source>
        <dbReference type="Proteomes" id="UP000008792"/>
    </source>
</evidence>
<evidence type="ECO:0000256" key="1">
    <source>
        <dbReference type="SAM" id="MobiDB-lite"/>
    </source>
</evidence>
<organism evidence="2 3">
    <name type="scientific">Drosophila virilis</name>
    <name type="common">Fruit fly</name>
    <dbReference type="NCBI Taxonomy" id="7244"/>
    <lineage>
        <taxon>Eukaryota</taxon>
        <taxon>Metazoa</taxon>
        <taxon>Ecdysozoa</taxon>
        <taxon>Arthropoda</taxon>
        <taxon>Hexapoda</taxon>
        <taxon>Insecta</taxon>
        <taxon>Pterygota</taxon>
        <taxon>Neoptera</taxon>
        <taxon>Endopterygota</taxon>
        <taxon>Diptera</taxon>
        <taxon>Brachycera</taxon>
        <taxon>Muscomorpha</taxon>
        <taxon>Ephydroidea</taxon>
        <taxon>Drosophilidae</taxon>
        <taxon>Drosophila</taxon>
    </lineage>
</organism>
<feature type="compositionally biased region" description="Basic residues" evidence="1">
    <location>
        <begin position="46"/>
        <end position="58"/>
    </location>
</feature>
<accession>A0A0Q9W9Q9</accession>
<gene>
    <name evidence="2" type="primary">Dvir\GJ27087</name>
    <name evidence="2" type="ORF">Dvir_GJ27087</name>
</gene>
<dbReference type="AlphaFoldDB" id="A0A0Q9W9Q9"/>
<proteinExistence type="predicted"/>
<dbReference type="Proteomes" id="UP000008792">
    <property type="component" value="Unassembled WGS sequence"/>
</dbReference>